<dbReference type="STRING" id="8078.ENSFHEP00000019447"/>
<dbReference type="InterPro" id="IPR036179">
    <property type="entry name" value="Ig-like_dom_sf"/>
</dbReference>
<dbReference type="Gene3D" id="2.60.40.10">
    <property type="entry name" value="Immunoglobulins"/>
    <property type="match status" value="1"/>
</dbReference>
<dbReference type="PRINTS" id="PR01638">
    <property type="entry name" value="MHCCLASSI"/>
</dbReference>
<dbReference type="SMART" id="SM00407">
    <property type="entry name" value="IGc1"/>
    <property type="match status" value="1"/>
</dbReference>
<evidence type="ECO:0000256" key="4">
    <source>
        <dbReference type="SAM" id="SignalP"/>
    </source>
</evidence>
<evidence type="ECO:0000256" key="2">
    <source>
        <dbReference type="RuleBase" id="RU004439"/>
    </source>
</evidence>
<comment type="similarity">
    <text evidence="2">Belongs to the MHC class I family.</text>
</comment>
<name>A0A3Q2Q0Z5_FUNHE</name>
<dbReference type="InterPro" id="IPR011162">
    <property type="entry name" value="MHC_I/II-like_Ag-recog"/>
</dbReference>
<reference evidence="6" key="2">
    <citation type="submission" date="2025-09" db="UniProtKB">
        <authorList>
            <consortium name="Ensembl"/>
        </authorList>
    </citation>
    <scope>IDENTIFICATION</scope>
</reference>
<keyword evidence="1" id="KW-0325">Glycoprotein</keyword>
<feature type="chain" id="PRO_5018783157" evidence="4">
    <location>
        <begin position="16"/>
        <end position="344"/>
    </location>
</feature>
<evidence type="ECO:0000256" key="3">
    <source>
        <dbReference type="SAM" id="Phobius"/>
    </source>
</evidence>
<dbReference type="AlphaFoldDB" id="A0A3Q2Q0Z5"/>
<dbReference type="PROSITE" id="PS50835">
    <property type="entry name" value="IG_LIKE"/>
    <property type="match status" value="1"/>
</dbReference>
<dbReference type="GO" id="GO:0005615">
    <property type="term" value="C:extracellular space"/>
    <property type="evidence" value="ECO:0007669"/>
    <property type="project" value="TreeGrafter"/>
</dbReference>
<feature type="domain" description="Ig-like" evidence="5">
    <location>
        <begin position="199"/>
        <end position="285"/>
    </location>
</feature>
<keyword evidence="7" id="KW-1185">Reference proteome</keyword>
<dbReference type="GO" id="GO:0006955">
    <property type="term" value="P:immune response"/>
    <property type="evidence" value="ECO:0007669"/>
    <property type="project" value="TreeGrafter"/>
</dbReference>
<dbReference type="InterPro" id="IPR011161">
    <property type="entry name" value="MHC_I-like_Ag-recog"/>
</dbReference>
<dbReference type="PANTHER" id="PTHR16675:SF237">
    <property type="entry name" value="MHC CLASS I ANTIGEN TRANSCRIPT VARIANT 1-RELATED"/>
    <property type="match status" value="1"/>
</dbReference>
<feature type="transmembrane region" description="Helical" evidence="3">
    <location>
        <begin position="303"/>
        <end position="330"/>
    </location>
</feature>
<dbReference type="InterPro" id="IPR037055">
    <property type="entry name" value="MHC_I-like_Ag-recog_sf"/>
</dbReference>
<accession>A0A3Q2Q0Z5</accession>
<dbReference type="SUPFAM" id="SSF54452">
    <property type="entry name" value="MHC antigen-recognition domain"/>
    <property type="match status" value="1"/>
</dbReference>
<dbReference type="PANTHER" id="PTHR16675">
    <property type="entry name" value="MHC CLASS I-RELATED"/>
    <property type="match status" value="1"/>
</dbReference>
<dbReference type="FunFam" id="2.60.40.10:FF:000943">
    <property type="entry name" value="Classical MHC class I molecule, alpha-chain"/>
    <property type="match status" value="1"/>
</dbReference>
<dbReference type="Proteomes" id="UP000265000">
    <property type="component" value="Unplaced"/>
</dbReference>
<keyword evidence="3" id="KW-1133">Transmembrane helix</keyword>
<keyword evidence="3" id="KW-0472">Membrane</keyword>
<keyword evidence="4" id="KW-0732">Signal</keyword>
<sequence length="344" mass="39484">MIKLLMLLLCLRISAEKHCLTFYFTGSSGLPNEPEFEVVVEVDGSPIACCNGTEISSKQDWVKRFLDDDTDLHTWLRIQCFQNLRKVFEARISDLKQSFKQPEGVHVFQWIDSCDWNKETGEHTGFMQYGYNGEDFIALDIQTMSWIALKQQAIPIKVGWDTDKARKYFNQKFLTEMCPDWLKRFLDYGKSSLLRTELPSVSFLQKTSSSPIRCHATGFYPERAVLFWRKDGEEIHEFVDYGEIIPNNDGTFQMSVDFSVSSVSVADWWKYDCVFQHLDVEDKIILRLDEAEIRTNSKRPSNISLPIIAAVIGSLVLVSISAAAAAYVAYKKKIGEQLGFCVWD</sequence>
<dbReference type="SUPFAM" id="SSF48726">
    <property type="entry name" value="Immunoglobulin"/>
    <property type="match status" value="1"/>
</dbReference>
<reference evidence="6" key="1">
    <citation type="submission" date="2025-08" db="UniProtKB">
        <authorList>
            <consortium name="Ensembl"/>
        </authorList>
    </citation>
    <scope>IDENTIFICATION</scope>
</reference>
<dbReference type="Pfam" id="PF07654">
    <property type="entry name" value="C1-set"/>
    <property type="match status" value="1"/>
</dbReference>
<feature type="signal peptide" evidence="4">
    <location>
        <begin position="1"/>
        <end position="15"/>
    </location>
</feature>
<dbReference type="InterPro" id="IPR003597">
    <property type="entry name" value="Ig_C1-set"/>
</dbReference>
<evidence type="ECO:0000313" key="7">
    <source>
        <dbReference type="Proteomes" id="UP000265000"/>
    </source>
</evidence>
<dbReference type="Ensembl" id="ENSFHET00000028692.1">
    <property type="protein sequence ID" value="ENSFHEP00000019447.1"/>
    <property type="gene ID" value="ENSFHEG00000021357.1"/>
</dbReference>
<protein>
    <submittedName>
        <fullName evidence="6">Major histocompatibility complex class I-related gene protein-like</fullName>
    </submittedName>
</protein>
<dbReference type="InterPro" id="IPR050208">
    <property type="entry name" value="MHC_class-I_related"/>
</dbReference>
<evidence type="ECO:0000259" key="5">
    <source>
        <dbReference type="PROSITE" id="PS50835"/>
    </source>
</evidence>
<dbReference type="GeneTree" id="ENSGT01120000271828"/>
<dbReference type="GO" id="GO:0009897">
    <property type="term" value="C:external side of plasma membrane"/>
    <property type="evidence" value="ECO:0007669"/>
    <property type="project" value="TreeGrafter"/>
</dbReference>
<dbReference type="InterPro" id="IPR001039">
    <property type="entry name" value="MHC_I_a_a1/a2"/>
</dbReference>
<dbReference type="Pfam" id="PF00129">
    <property type="entry name" value="MHC_I"/>
    <property type="match status" value="1"/>
</dbReference>
<organism evidence="6 7">
    <name type="scientific">Fundulus heteroclitus</name>
    <name type="common">Killifish</name>
    <name type="synonym">Mummichog</name>
    <dbReference type="NCBI Taxonomy" id="8078"/>
    <lineage>
        <taxon>Eukaryota</taxon>
        <taxon>Metazoa</taxon>
        <taxon>Chordata</taxon>
        <taxon>Craniata</taxon>
        <taxon>Vertebrata</taxon>
        <taxon>Euteleostomi</taxon>
        <taxon>Actinopterygii</taxon>
        <taxon>Neopterygii</taxon>
        <taxon>Teleostei</taxon>
        <taxon>Neoteleostei</taxon>
        <taxon>Acanthomorphata</taxon>
        <taxon>Ovalentaria</taxon>
        <taxon>Atherinomorphae</taxon>
        <taxon>Cyprinodontiformes</taxon>
        <taxon>Fundulidae</taxon>
        <taxon>Fundulus</taxon>
    </lineage>
</organism>
<keyword evidence="3" id="KW-0812">Transmembrane</keyword>
<dbReference type="InterPro" id="IPR013783">
    <property type="entry name" value="Ig-like_fold"/>
</dbReference>
<dbReference type="InterPro" id="IPR007110">
    <property type="entry name" value="Ig-like_dom"/>
</dbReference>
<proteinExistence type="inferred from homology"/>
<evidence type="ECO:0000256" key="1">
    <source>
        <dbReference type="ARBA" id="ARBA00023180"/>
    </source>
</evidence>
<dbReference type="Gene3D" id="3.30.500.10">
    <property type="entry name" value="MHC class I-like antigen recognition-like"/>
    <property type="match status" value="1"/>
</dbReference>
<evidence type="ECO:0000313" key="6">
    <source>
        <dbReference type="Ensembl" id="ENSFHEP00000019447.1"/>
    </source>
</evidence>